<comment type="caution">
    <text evidence="2">The sequence shown here is derived from an EMBL/GenBank/DDBJ whole genome shotgun (WGS) entry which is preliminary data.</text>
</comment>
<protein>
    <submittedName>
        <fullName evidence="2">Uncharacterized protein</fullName>
    </submittedName>
</protein>
<evidence type="ECO:0000313" key="3">
    <source>
        <dbReference type="Proteomes" id="UP001189429"/>
    </source>
</evidence>
<dbReference type="Proteomes" id="UP001189429">
    <property type="component" value="Unassembled WGS sequence"/>
</dbReference>
<evidence type="ECO:0000256" key="1">
    <source>
        <dbReference type="SAM" id="MobiDB-lite"/>
    </source>
</evidence>
<proteinExistence type="predicted"/>
<evidence type="ECO:0000313" key="2">
    <source>
        <dbReference type="EMBL" id="CAK0867642.1"/>
    </source>
</evidence>
<accession>A0ABN9V4Q4</accession>
<dbReference type="EMBL" id="CAUYUJ010016664">
    <property type="protein sequence ID" value="CAK0867642.1"/>
    <property type="molecule type" value="Genomic_DNA"/>
</dbReference>
<sequence>MACLPSKAGSACGQPSRPGQLSRRCSRQWAANSHAQRREEEEEDGERRRGHESPPSMSLGCLLSLPSGARPSARCPRQSATCCLGSARRAATAGSAGAHRNNRILSAG</sequence>
<reference evidence="2" key="1">
    <citation type="submission" date="2023-10" db="EMBL/GenBank/DDBJ databases">
        <authorList>
            <person name="Chen Y."/>
            <person name="Shah S."/>
            <person name="Dougan E. K."/>
            <person name="Thang M."/>
            <person name="Chan C."/>
        </authorList>
    </citation>
    <scope>NUCLEOTIDE SEQUENCE [LARGE SCALE GENOMIC DNA]</scope>
</reference>
<name>A0ABN9V4Q4_9DINO</name>
<organism evidence="2 3">
    <name type="scientific">Prorocentrum cordatum</name>
    <dbReference type="NCBI Taxonomy" id="2364126"/>
    <lineage>
        <taxon>Eukaryota</taxon>
        <taxon>Sar</taxon>
        <taxon>Alveolata</taxon>
        <taxon>Dinophyceae</taxon>
        <taxon>Prorocentrales</taxon>
        <taxon>Prorocentraceae</taxon>
        <taxon>Prorocentrum</taxon>
    </lineage>
</organism>
<gene>
    <name evidence="2" type="ORF">PCOR1329_LOCUS54522</name>
</gene>
<keyword evidence="3" id="KW-1185">Reference proteome</keyword>
<feature type="region of interest" description="Disordered" evidence="1">
    <location>
        <begin position="1"/>
        <end position="77"/>
    </location>
</feature>